<dbReference type="GO" id="GO:0006099">
    <property type="term" value="P:tricarboxylic acid cycle"/>
    <property type="evidence" value="ECO:0007669"/>
    <property type="project" value="TreeGrafter"/>
</dbReference>
<evidence type="ECO:0008006" key="5">
    <source>
        <dbReference type="Google" id="ProtNLM"/>
    </source>
</evidence>
<dbReference type="PANTHER" id="PTHR12469:SF2">
    <property type="entry name" value="SUCCINATE DEHYDROGENASE ASSEMBLY FACTOR 2, MITOCHONDRIAL"/>
    <property type="match status" value="1"/>
</dbReference>
<dbReference type="FunFam" id="1.10.150.250:FF:000004">
    <property type="entry name" value="Succinate dehydrogenase assembly factor 2, mitochondrial"/>
    <property type="match status" value="1"/>
</dbReference>
<sequence length="182" mass="20271">MIKSLAVVKYVRPRVLVATQNQKTILSSTLKMRLYSNNGESSTVTPEMLSKAHKMDARLRQQQNELPVIPLSNNEEDSMRRKRLIYRSKQRGLLEVDLLLGSWASQRVPSMTREEVLAYEALLLKESPDLLAMLLGKMEAPADIAASAGNLLEELKEFTASGPFGGSGPSKYAEAKKKHNLT</sequence>
<dbReference type="SUPFAM" id="SSF109910">
    <property type="entry name" value="YgfY-like"/>
    <property type="match status" value="1"/>
</dbReference>
<reference evidence="4" key="1">
    <citation type="submission" date="2021-01" db="EMBL/GenBank/DDBJ databases">
        <authorList>
            <person name="Corre E."/>
            <person name="Pelletier E."/>
            <person name="Niang G."/>
            <person name="Scheremetjew M."/>
            <person name="Finn R."/>
            <person name="Kale V."/>
            <person name="Holt S."/>
            <person name="Cochrane G."/>
            <person name="Meng A."/>
            <person name="Brown T."/>
            <person name="Cohen L."/>
        </authorList>
    </citation>
    <scope>NUCLEOTIDE SEQUENCE</scope>
    <source>
        <strain evidence="4">CCMP1661</strain>
    </source>
</reference>
<dbReference type="Pfam" id="PF03937">
    <property type="entry name" value="Sdh5"/>
    <property type="match status" value="1"/>
</dbReference>
<dbReference type="AlphaFoldDB" id="A0A7S2UZS5"/>
<dbReference type="GO" id="GO:0005739">
    <property type="term" value="C:mitochondrion"/>
    <property type="evidence" value="ECO:0007669"/>
    <property type="project" value="TreeGrafter"/>
</dbReference>
<gene>
    <name evidence="4" type="ORF">FJAP1339_LOCUS6738</name>
</gene>
<dbReference type="GO" id="GO:0034553">
    <property type="term" value="P:mitochondrial respiratory chain complex II assembly"/>
    <property type="evidence" value="ECO:0007669"/>
    <property type="project" value="TreeGrafter"/>
</dbReference>
<name>A0A7S2UZS5_9STRA</name>
<accession>A0A7S2UZS5</accession>
<dbReference type="GO" id="GO:0006121">
    <property type="term" value="P:mitochondrial electron transport, succinate to ubiquinone"/>
    <property type="evidence" value="ECO:0007669"/>
    <property type="project" value="TreeGrafter"/>
</dbReference>
<evidence type="ECO:0000313" key="4">
    <source>
        <dbReference type="EMBL" id="CAD9864937.1"/>
    </source>
</evidence>
<keyword evidence="1" id="KW-0496">Mitochondrion</keyword>
<dbReference type="PANTHER" id="PTHR12469">
    <property type="entry name" value="PROTEIN EMI5 HOMOLOG, MITOCHONDRIAL"/>
    <property type="match status" value="1"/>
</dbReference>
<feature type="region of interest" description="Disordered" evidence="3">
    <location>
        <begin position="160"/>
        <end position="182"/>
    </location>
</feature>
<dbReference type="EMBL" id="HBHR01013665">
    <property type="protein sequence ID" value="CAD9864937.1"/>
    <property type="molecule type" value="Transcribed_RNA"/>
</dbReference>
<protein>
    <recommendedName>
        <fullName evidence="5">Succinate dehydrogenase assembly factor 2, mitochondrial</fullName>
    </recommendedName>
</protein>
<dbReference type="Gene3D" id="1.10.150.250">
    <property type="entry name" value="Flavinator of succinate dehydrogenase"/>
    <property type="match status" value="1"/>
</dbReference>
<proteinExistence type="predicted"/>
<organism evidence="4">
    <name type="scientific">Fibrocapsa japonica</name>
    <dbReference type="NCBI Taxonomy" id="94617"/>
    <lineage>
        <taxon>Eukaryota</taxon>
        <taxon>Sar</taxon>
        <taxon>Stramenopiles</taxon>
        <taxon>Ochrophyta</taxon>
        <taxon>Raphidophyceae</taxon>
        <taxon>Chattonellales</taxon>
        <taxon>Chattonellaceae</taxon>
        <taxon>Fibrocapsa</taxon>
    </lineage>
</organism>
<evidence type="ECO:0000256" key="2">
    <source>
        <dbReference type="ARBA" id="ARBA00023186"/>
    </source>
</evidence>
<keyword evidence="2" id="KW-0143">Chaperone</keyword>
<dbReference type="InterPro" id="IPR005631">
    <property type="entry name" value="SDH"/>
</dbReference>
<dbReference type="InterPro" id="IPR036714">
    <property type="entry name" value="SDH_sf"/>
</dbReference>
<evidence type="ECO:0000256" key="3">
    <source>
        <dbReference type="SAM" id="MobiDB-lite"/>
    </source>
</evidence>
<evidence type="ECO:0000256" key="1">
    <source>
        <dbReference type="ARBA" id="ARBA00023128"/>
    </source>
</evidence>